<dbReference type="RefSeq" id="WP_060565973.1">
    <property type="nucleotide sequence ID" value="NZ_CP040006.1"/>
</dbReference>
<reference evidence="2 3" key="1">
    <citation type="submission" date="2015-10" db="EMBL/GenBank/DDBJ databases">
        <title>Draft Genome of Actinomyces odontolyticus subsp. actinosynbacter strain XH001.</title>
        <authorList>
            <person name="Mclean J.S."/>
            <person name="He X."/>
        </authorList>
    </citation>
    <scope>NUCLEOTIDE SEQUENCE [LARGE SCALE GENOMIC DNA]</scope>
    <source>
        <strain evidence="2 3">XH001</strain>
    </source>
</reference>
<name>A0A0V8RYS6_9ACTO</name>
<protein>
    <recommendedName>
        <fullName evidence="4">Lipoprotein</fullName>
    </recommendedName>
</protein>
<keyword evidence="1" id="KW-0732">Signal</keyword>
<evidence type="ECO:0000256" key="1">
    <source>
        <dbReference type="SAM" id="SignalP"/>
    </source>
</evidence>
<gene>
    <name evidence="2" type="ORF">APY09_02290</name>
</gene>
<proteinExistence type="predicted"/>
<dbReference type="PROSITE" id="PS51257">
    <property type="entry name" value="PROKAR_LIPOPROTEIN"/>
    <property type="match status" value="1"/>
</dbReference>
<comment type="caution">
    <text evidence="2">The sequence shown here is derived from an EMBL/GenBank/DDBJ whole genome shotgun (WGS) entry which is preliminary data.</text>
</comment>
<organism evidence="2 3">
    <name type="scientific">Schaalia odontolytica</name>
    <dbReference type="NCBI Taxonomy" id="1660"/>
    <lineage>
        <taxon>Bacteria</taxon>
        <taxon>Bacillati</taxon>
        <taxon>Actinomycetota</taxon>
        <taxon>Actinomycetes</taxon>
        <taxon>Actinomycetales</taxon>
        <taxon>Actinomycetaceae</taxon>
        <taxon>Schaalia</taxon>
    </lineage>
</organism>
<evidence type="ECO:0008006" key="4">
    <source>
        <dbReference type="Google" id="ProtNLM"/>
    </source>
</evidence>
<accession>A0A0V8RYS6</accession>
<dbReference type="AlphaFoldDB" id="A0A0V8RYS6"/>
<evidence type="ECO:0000313" key="3">
    <source>
        <dbReference type="Proteomes" id="UP000054686"/>
    </source>
</evidence>
<dbReference type="Proteomes" id="UP000054686">
    <property type="component" value="Unassembled WGS sequence"/>
</dbReference>
<dbReference type="EMBL" id="LLVT01000001">
    <property type="protein sequence ID" value="KSW13205.1"/>
    <property type="molecule type" value="Genomic_DNA"/>
</dbReference>
<feature type="chain" id="PRO_5038806317" description="Lipoprotein" evidence="1">
    <location>
        <begin position="20"/>
        <end position="180"/>
    </location>
</feature>
<sequence>MFSLVSRRAGAATASVLLAAVALSGCSLFGGGGSKATDISKLPNIPQGQKQQLVQQMQSASGDQKKQIAAKAVALNNMVGAQLVAEAPVTIAQQTFKLDPKGQTVVNKNETIYQMMSATDFWRLGNDTYDLCVEQNCEYYSSWTVDVEGSGSDLTYVWTLKIEGSDQPDKPLVRRFKVAK</sequence>
<dbReference type="OrthoDB" id="3254468at2"/>
<feature type="signal peptide" evidence="1">
    <location>
        <begin position="1"/>
        <end position="19"/>
    </location>
</feature>
<evidence type="ECO:0000313" key="2">
    <source>
        <dbReference type="EMBL" id="KSW13205.1"/>
    </source>
</evidence>